<evidence type="ECO:0000313" key="6">
    <source>
        <dbReference type="EMBL" id="MBE9039384.1"/>
    </source>
</evidence>
<dbReference type="SUPFAM" id="SSF50090">
    <property type="entry name" value="Electron transport accessory proteins"/>
    <property type="match status" value="1"/>
</dbReference>
<evidence type="ECO:0000256" key="3">
    <source>
        <dbReference type="ARBA" id="ARBA00034474"/>
    </source>
</evidence>
<reference evidence="6" key="1">
    <citation type="submission" date="2020-10" db="EMBL/GenBank/DDBJ databases">
        <authorList>
            <person name="Castelo-Branco R."/>
            <person name="Eusebio N."/>
            <person name="Adriana R."/>
            <person name="Vieira A."/>
            <person name="Brugerolle De Fraissinette N."/>
            <person name="Rezende De Castro R."/>
            <person name="Schneider M.P."/>
            <person name="Vasconcelos V."/>
            <person name="Leao P.N."/>
        </authorList>
    </citation>
    <scope>NUCLEOTIDE SEQUENCE</scope>
    <source>
        <strain evidence="6">LEGE 11467</strain>
    </source>
</reference>
<protein>
    <submittedName>
        <fullName evidence="6">Ferredoxin-thioredoxin reductase variable chain</fullName>
    </submittedName>
</protein>
<dbReference type="Gene3D" id="2.30.30.50">
    <property type="match status" value="1"/>
</dbReference>
<dbReference type="InterPro" id="IPR008990">
    <property type="entry name" value="Elect_transpt_acc-like_dom_sf"/>
</dbReference>
<name>A0A928Z7G4_9CYAN</name>
<comment type="subunit">
    <text evidence="2">Heterodimer of subunit A (variable subunit) and subunit B (catalytic subunit). Heterodimeric FTR forms a complex with ferredoxin and thioredoxin.</text>
</comment>
<keyword evidence="7" id="KW-1185">Reference proteome</keyword>
<evidence type="ECO:0000313" key="7">
    <source>
        <dbReference type="Proteomes" id="UP000621799"/>
    </source>
</evidence>
<dbReference type="AlphaFoldDB" id="A0A928Z7G4"/>
<dbReference type="GO" id="GO:0016491">
    <property type="term" value="F:oxidoreductase activity"/>
    <property type="evidence" value="ECO:0007669"/>
    <property type="project" value="UniProtKB-KW"/>
</dbReference>
<comment type="caution">
    <text evidence="6">The sequence shown here is derived from an EMBL/GenBank/DDBJ whole genome shotgun (WGS) entry which is preliminary data.</text>
</comment>
<dbReference type="PANTHER" id="PTHR46937">
    <property type="entry name" value="FERREDOXIN-THIOREDOXIN REDUCTASE, VARIABLE CHAIN"/>
    <property type="match status" value="1"/>
</dbReference>
<evidence type="ECO:0000256" key="2">
    <source>
        <dbReference type="ARBA" id="ARBA00026011"/>
    </source>
</evidence>
<dbReference type="EMBL" id="JADEXN010000008">
    <property type="protein sequence ID" value="MBE9039384.1"/>
    <property type="molecule type" value="Genomic_DNA"/>
</dbReference>
<proteinExistence type="inferred from homology"/>
<gene>
    <name evidence="6" type="ORF">IQ235_01055</name>
</gene>
<comment type="function">
    <text evidence="3">Variable subunit of the ferredoxin-thioredoxin reductase (FTR), which catalyzes the two-electron reduction of thioredoxins by the electrons provided by reduced ferredoxin.</text>
</comment>
<dbReference type="InterPro" id="IPR004207">
    <property type="entry name" value="Fd_thioredoxin_Rdtase_alpha"/>
</dbReference>
<dbReference type="Proteomes" id="UP000621799">
    <property type="component" value="Unassembled WGS sequence"/>
</dbReference>
<feature type="domain" description="Ferredoxin thioredoxin reductase alpha chain" evidence="5">
    <location>
        <begin position="3"/>
        <end position="69"/>
    </location>
</feature>
<keyword evidence="1" id="KW-0560">Oxidoreductase</keyword>
<dbReference type="Pfam" id="PF02941">
    <property type="entry name" value="FeThRed_A"/>
    <property type="match status" value="1"/>
</dbReference>
<organism evidence="6 7">
    <name type="scientific">Zarconia navalis LEGE 11467</name>
    <dbReference type="NCBI Taxonomy" id="1828826"/>
    <lineage>
        <taxon>Bacteria</taxon>
        <taxon>Bacillati</taxon>
        <taxon>Cyanobacteriota</taxon>
        <taxon>Cyanophyceae</taxon>
        <taxon>Oscillatoriophycideae</taxon>
        <taxon>Oscillatoriales</taxon>
        <taxon>Oscillatoriales incertae sedis</taxon>
        <taxon>Zarconia</taxon>
        <taxon>Zarconia navalis</taxon>
    </lineage>
</organism>
<evidence type="ECO:0000259" key="5">
    <source>
        <dbReference type="Pfam" id="PF02941"/>
    </source>
</evidence>
<comment type="similarity">
    <text evidence="4">Belongs to the ferredoxin thioredoxin reductase alpha subunit family.</text>
</comment>
<evidence type="ECO:0000256" key="1">
    <source>
        <dbReference type="ARBA" id="ARBA00023002"/>
    </source>
</evidence>
<accession>A0A928Z7G4</accession>
<dbReference type="PANTHER" id="PTHR46937:SF4">
    <property type="entry name" value="FERREDOXIN-THIOREDOXIN REDUCTASE SUBUNIT A1, CHLOROPLASTIC"/>
    <property type="match status" value="1"/>
</dbReference>
<evidence type="ECO:0000256" key="4">
    <source>
        <dbReference type="ARBA" id="ARBA00034490"/>
    </source>
</evidence>
<sequence>MKIGDRIRVKERVVVYHHPQHRNQPFNLQGLEGEAIDILLDWQGRAISPNLPIKVKFERKFQAHLNHNEIEILD</sequence>
<dbReference type="GO" id="GO:0015979">
    <property type="term" value="P:photosynthesis"/>
    <property type="evidence" value="ECO:0007669"/>
    <property type="project" value="InterPro"/>
</dbReference>
<dbReference type="InterPro" id="IPR044166">
    <property type="entry name" value="FTRV"/>
</dbReference>